<evidence type="ECO:0000256" key="3">
    <source>
        <dbReference type="ARBA" id="ARBA00023237"/>
    </source>
</evidence>
<keyword evidence="3" id="KW-0998">Cell outer membrane</keyword>
<accession>A0A6L3X1B7</accession>
<protein>
    <submittedName>
        <fullName evidence="5">TonB-dependent receptor</fullName>
    </submittedName>
</protein>
<feature type="non-terminal residue" evidence="5">
    <location>
        <position position="1"/>
    </location>
</feature>
<feature type="non-terminal residue" evidence="5">
    <location>
        <position position="96"/>
    </location>
</feature>
<reference evidence="5 6" key="1">
    <citation type="submission" date="2019-09" db="EMBL/GenBank/DDBJ databases">
        <title>Reversal of blaTEM antimicrobial resistance by CRISPR-Cas9 in clinical E. coli and other Enterobacteriaceae strains.</title>
        <authorList>
            <person name="Tagliaferri T."/>
            <person name="Guimaraes N."/>
            <person name="Pereira M."/>
            <person name="Felicori L."/>
            <person name="Horz H.-P."/>
            <person name="Santos S."/>
            <person name="Mendes T."/>
        </authorList>
    </citation>
    <scope>NUCLEOTIDE SEQUENCE [LARGE SCALE GENOMIC DNA]</scope>
    <source>
        <strain evidence="5 6">E2_blaTEM_MG</strain>
    </source>
</reference>
<sequence length="96" mass="10666">DAQEPKNPKTTDASSSNPMTDRSTIQRDAQLGYRIAPAGNDWLNADAKIYWSEARINAQNIDASGEFRKQTTEGGKVENRTRLFSDSFASHLLTYG</sequence>
<evidence type="ECO:0000256" key="1">
    <source>
        <dbReference type="ARBA" id="ARBA00004442"/>
    </source>
</evidence>
<gene>
    <name evidence="5" type="ORF">F9C29_35980</name>
</gene>
<keyword evidence="2" id="KW-0472">Membrane</keyword>
<evidence type="ECO:0000313" key="6">
    <source>
        <dbReference type="Proteomes" id="UP000476281"/>
    </source>
</evidence>
<organism evidence="5 6">
    <name type="scientific">Enterobacter hormaechei</name>
    <dbReference type="NCBI Taxonomy" id="158836"/>
    <lineage>
        <taxon>Bacteria</taxon>
        <taxon>Pseudomonadati</taxon>
        <taxon>Pseudomonadota</taxon>
        <taxon>Gammaproteobacteria</taxon>
        <taxon>Enterobacterales</taxon>
        <taxon>Enterobacteriaceae</taxon>
        <taxon>Enterobacter</taxon>
        <taxon>Enterobacter cloacae complex</taxon>
    </lineage>
</organism>
<keyword evidence="5" id="KW-0675">Receptor</keyword>
<dbReference type="GO" id="GO:0009279">
    <property type="term" value="C:cell outer membrane"/>
    <property type="evidence" value="ECO:0007669"/>
    <property type="project" value="UniProtKB-SubCell"/>
</dbReference>
<evidence type="ECO:0000313" key="5">
    <source>
        <dbReference type="EMBL" id="KAB2420207.1"/>
    </source>
</evidence>
<dbReference type="Gene3D" id="2.40.170.20">
    <property type="entry name" value="TonB-dependent receptor, beta-barrel domain"/>
    <property type="match status" value="1"/>
</dbReference>
<name>A0A6L3X1B7_9ENTR</name>
<dbReference type="Proteomes" id="UP000476281">
    <property type="component" value="Unassembled WGS sequence"/>
</dbReference>
<comment type="subcellular location">
    <subcellularLocation>
        <location evidence="1">Cell outer membrane</location>
    </subcellularLocation>
</comment>
<evidence type="ECO:0000256" key="2">
    <source>
        <dbReference type="ARBA" id="ARBA00023136"/>
    </source>
</evidence>
<evidence type="ECO:0000256" key="4">
    <source>
        <dbReference type="SAM" id="MobiDB-lite"/>
    </source>
</evidence>
<feature type="region of interest" description="Disordered" evidence="4">
    <location>
        <begin position="1"/>
        <end position="28"/>
    </location>
</feature>
<comment type="caution">
    <text evidence="5">The sequence shown here is derived from an EMBL/GenBank/DDBJ whole genome shotgun (WGS) entry which is preliminary data.</text>
</comment>
<feature type="compositionally biased region" description="Polar residues" evidence="4">
    <location>
        <begin position="10"/>
        <end position="27"/>
    </location>
</feature>
<dbReference type="EMBL" id="WBSZ01002901">
    <property type="protein sequence ID" value="KAB2420207.1"/>
    <property type="molecule type" value="Genomic_DNA"/>
</dbReference>
<dbReference type="AlphaFoldDB" id="A0A6L3X1B7"/>
<dbReference type="InterPro" id="IPR036942">
    <property type="entry name" value="Beta-barrel_TonB_sf"/>
</dbReference>
<proteinExistence type="predicted"/>